<gene>
    <name evidence="9" type="ORF">PPAR1163_LOCUS11</name>
</gene>
<dbReference type="Pfam" id="PF01740">
    <property type="entry name" value="STAS"/>
    <property type="match status" value="1"/>
</dbReference>
<feature type="transmembrane region" description="Helical" evidence="6">
    <location>
        <begin position="248"/>
        <end position="273"/>
    </location>
</feature>
<evidence type="ECO:0000256" key="3">
    <source>
        <dbReference type="ARBA" id="ARBA00022989"/>
    </source>
</evidence>
<dbReference type="CDD" id="cd00038">
    <property type="entry name" value="CAP_ED"/>
    <property type="match status" value="1"/>
</dbReference>
<dbReference type="InterPro" id="IPR036513">
    <property type="entry name" value="STAS_dom_sf"/>
</dbReference>
<feature type="transmembrane region" description="Helical" evidence="6">
    <location>
        <begin position="323"/>
        <end position="344"/>
    </location>
</feature>
<dbReference type="PROSITE" id="PS50042">
    <property type="entry name" value="CNMP_BINDING_3"/>
    <property type="match status" value="1"/>
</dbReference>
<dbReference type="CDD" id="cd07042">
    <property type="entry name" value="STAS_SulP_like_sulfate_transporter"/>
    <property type="match status" value="1"/>
</dbReference>
<evidence type="ECO:0000259" key="8">
    <source>
        <dbReference type="PROSITE" id="PS50801"/>
    </source>
</evidence>
<comment type="subcellular location">
    <subcellularLocation>
        <location evidence="1">Membrane</location>
        <topology evidence="1">Multi-pass membrane protein</topology>
    </subcellularLocation>
</comment>
<dbReference type="InterPro" id="IPR014710">
    <property type="entry name" value="RmlC-like_jellyroll"/>
</dbReference>
<feature type="compositionally biased region" description="Polar residues" evidence="5">
    <location>
        <begin position="49"/>
        <end position="61"/>
    </location>
</feature>
<dbReference type="InterPro" id="IPR000595">
    <property type="entry name" value="cNMP-bd_dom"/>
</dbReference>
<feature type="transmembrane region" description="Helical" evidence="6">
    <location>
        <begin position="407"/>
        <end position="426"/>
    </location>
</feature>
<feature type="transmembrane region" description="Helical" evidence="6">
    <location>
        <begin position="486"/>
        <end position="506"/>
    </location>
</feature>
<evidence type="ECO:0000256" key="2">
    <source>
        <dbReference type="ARBA" id="ARBA00022692"/>
    </source>
</evidence>
<feature type="region of interest" description="Disordered" evidence="5">
    <location>
        <begin position="13"/>
        <end position="110"/>
    </location>
</feature>
<name>A0A7S1XIP0_9STRA</name>
<dbReference type="PANTHER" id="PTHR43310:SF4">
    <property type="entry name" value="AFR304WP"/>
    <property type="match status" value="1"/>
</dbReference>
<reference evidence="9" key="1">
    <citation type="submission" date="2021-01" db="EMBL/GenBank/DDBJ databases">
        <authorList>
            <person name="Corre E."/>
            <person name="Pelletier E."/>
            <person name="Niang G."/>
            <person name="Scheremetjew M."/>
            <person name="Finn R."/>
            <person name="Kale V."/>
            <person name="Holt S."/>
            <person name="Cochrane G."/>
            <person name="Meng A."/>
            <person name="Brown T."/>
            <person name="Cohen L."/>
        </authorList>
    </citation>
    <scope>NUCLEOTIDE SEQUENCE</scope>
    <source>
        <strain evidence="9">CCMP2877</strain>
    </source>
</reference>
<feature type="transmembrane region" description="Helical" evidence="6">
    <location>
        <begin position="351"/>
        <end position="371"/>
    </location>
</feature>
<feature type="domain" description="STAS" evidence="8">
    <location>
        <begin position="614"/>
        <end position="678"/>
    </location>
</feature>
<evidence type="ECO:0000256" key="1">
    <source>
        <dbReference type="ARBA" id="ARBA00004141"/>
    </source>
</evidence>
<accession>A0A7S1XIP0</accession>
<dbReference type="AlphaFoldDB" id="A0A7S1XIP0"/>
<sequence>MAAMAMAAAMAAAMARPRRCWGTRPGQRRRLSASCPRKTPSGAQRHGCGTNTPGMPATSCSTRRRRRGARARPCQRFAHPAPAESLRLKPNSSPNPCSDPQLPPSPLLGKAYGSMEAAAGAGDEEAAARLKDDFTASGARRRRGEPQPRHWIVEEVQKLPGLLIGTVLNLMLCVPFASSFFPLDWEPFPVNRMVGVQMWLFSTAVCQLVMTLMSDFPVAMGMMMVENIPFMHSLAETAMAELGTGHDALATVVVTFALSSVVVGVAFLALGYFKLGNATYFFPRHVIVGCIGGIGLFVTQTGLEVATKKKWEWDTAVIAEFGTAAYAPLWALPLALEVLLRVLLRVTRWKLLPPFFFVAIPPLFYAALALLRVPVAEARAAGYFFDRAPHADVTLMWQILDFKKVDWFVVSECWPTIIALTIFSLMHAPINIPSLSISTHTDVDMNKELIAHGVSNLAVGFAGGLQNYLCYSNSLLYARCGGGGRFMGFVLTGLLVLFFFIGPDAVSYVPRAMAGCLLIHVGLDLTAEALVDSIGQYDSYEYGSIVLITLVMTTRGMTAGLGLGVLCGTLTFTLQQARFAQAVRGVMTAATLKSSKWRSPRETAVLHEANRQTLVVQLQGNIFFGNSSQITEELSKQLSRAAGSVRYVVLDFTIVTAIDSSATETITKVAQLCHSYGVCVCFCRGSGEGFPCAAPLSERLREFEDDEEDESSWLHIEDDLDSALAWCEDGLLRKYSTQHGLEGAIKQDLPLEFRQIQAILSDVPMPKIAVLLSYFKGRDIRAGETLWVQGSVPDGCGILLKGHLVSRLEEEAGTTEGVFPGAMVGEFGLVNNRLRGSTLESSQDGKMLWLSKDDYTVMRKKQGESALLLSRICIGYLERRVTHVSNRIWESRCLPI</sequence>
<feature type="compositionally biased region" description="Basic residues" evidence="5">
    <location>
        <begin position="16"/>
        <end position="31"/>
    </location>
</feature>
<evidence type="ECO:0000313" key="9">
    <source>
        <dbReference type="EMBL" id="CAD9241669.1"/>
    </source>
</evidence>
<dbReference type="Pfam" id="PF00916">
    <property type="entry name" value="Sulfate_transp"/>
    <property type="match status" value="1"/>
</dbReference>
<dbReference type="Gene3D" id="2.60.120.10">
    <property type="entry name" value="Jelly Rolls"/>
    <property type="match status" value="1"/>
</dbReference>
<feature type="transmembrane region" description="Helical" evidence="6">
    <location>
        <begin position="193"/>
        <end position="213"/>
    </location>
</feature>
<dbReference type="PROSITE" id="PS50801">
    <property type="entry name" value="STAS"/>
    <property type="match status" value="1"/>
</dbReference>
<dbReference type="PANTHER" id="PTHR43310">
    <property type="entry name" value="SULFATE TRANSPORTER YBAR-RELATED"/>
    <property type="match status" value="1"/>
</dbReference>
<evidence type="ECO:0000259" key="7">
    <source>
        <dbReference type="PROSITE" id="PS50042"/>
    </source>
</evidence>
<evidence type="ECO:0000256" key="6">
    <source>
        <dbReference type="SAM" id="Phobius"/>
    </source>
</evidence>
<dbReference type="EMBL" id="HBGJ01000019">
    <property type="protein sequence ID" value="CAD9241669.1"/>
    <property type="molecule type" value="Transcribed_RNA"/>
</dbReference>
<dbReference type="SUPFAM" id="SSF51206">
    <property type="entry name" value="cAMP-binding domain-like"/>
    <property type="match status" value="1"/>
</dbReference>
<proteinExistence type="predicted"/>
<evidence type="ECO:0000256" key="4">
    <source>
        <dbReference type="ARBA" id="ARBA00023136"/>
    </source>
</evidence>
<keyword evidence="4 6" id="KW-0472">Membrane</keyword>
<dbReference type="InterPro" id="IPR002645">
    <property type="entry name" value="STAS_dom"/>
</dbReference>
<dbReference type="InterPro" id="IPR052706">
    <property type="entry name" value="Membrane-Transporter-like"/>
</dbReference>
<dbReference type="SUPFAM" id="SSF52091">
    <property type="entry name" value="SpoIIaa-like"/>
    <property type="match status" value="1"/>
</dbReference>
<dbReference type="Pfam" id="PF00027">
    <property type="entry name" value="cNMP_binding"/>
    <property type="match status" value="1"/>
</dbReference>
<feature type="transmembrane region" description="Helical" evidence="6">
    <location>
        <begin position="285"/>
        <end position="303"/>
    </location>
</feature>
<dbReference type="Gene3D" id="3.30.750.24">
    <property type="entry name" value="STAS domain"/>
    <property type="match status" value="1"/>
</dbReference>
<dbReference type="InterPro" id="IPR018490">
    <property type="entry name" value="cNMP-bd_dom_sf"/>
</dbReference>
<keyword evidence="3 6" id="KW-1133">Transmembrane helix</keyword>
<evidence type="ECO:0000256" key="5">
    <source>
        <dbReference type="SAM" id="MobiDB-lite"/>
    </source>
</evidence>
<dbReference type="GO" id="GO:0016020">
    <property type="term" value="C:membrane"/>
    <property type="evidence" value="ECO:0007669"/>
    <property type="project" value="UniProtKB-SubCell"/>
</dbReference>
<protein>
    <recommendedName>
        <fullName evidence="10">STAS domain-containing protein</fullName>
    </recommendedName>
</protein>
<evidence type="ECO:0008006" key="10">
    <source>
        <dbReference type="Google" id="ProtNLM"/>
    </source>
</evidence>
<feature type="transmembrane region" description="Helical" evidence="6">
    <location>
        <begin position="159"/>
        <end position="181"/>
    </location>
</feature>
<keyword evidence="2 6" id="KW-0812">Transmembrane</keyword>
<organism evidence="9">
    <name type="scientific">Phaeomonas parva</name>
    <dbReference type="NCBI Taxonomy" id="124430"/>
    <lineage>
        <taxon>Eukaryota</taxon>
        <taxon>Sar</taxon>
        <taxon>Stramenopiles</taxon>
        <taxon>Ochrophyta</taxon>
        <taxon>Pinguiophyceae</taxon>
        <taxon>Pinguiochrysidales</taxon>
        <taxon>Pinguiochrysidaceae</taxon>
        <taxon>Phaeomonas</taxon>
    </lineage>
</organism>
<feature type="domain" description="Cyclic nucleotide-binding" evidence="7">
    <location>
        <begin position="759"/>
        <end position="855"/>
    </location>
</feature>
<dbReference type="InterPro" id="IPR011547">
    <property type="entry name" value="SLC26A/SulP_dom"/>
</dbReference>